<evidence type="ECO:0000256" key="3">
    <source>
        <dbReference type="SAM" id="MobiDB-lite"/>
    </source>
</evidence>
<reference evidence="4" key="1">
    <citation type="submission" date="2020-10" db="EMBL/GenBank/DDBJ databases">
        <title>Sequencing the genomes of 1000 actinobacteria strains.</title>
        <authorList>
            <person name="Klenk H.-P."/>
        </authorList>
    </citation>
    <scope>NUCLEOTIDE SEQUENCE</scope>
    <source>
        <strain evidence="4">DSM 46832</strain>
    </source>
</reference>
<sequence length="442" mass="45313">MARGEDSIRTGDDTSPVPPGIPSWSTVPNSRAPAGSGAGAAAAGSGEPDDVPVPDAVPAEELVVIAARILGTAGTPEPTAHAVAVSLVESDLVGHDSHGVRRLVPYVDAVQAGMIDPTVEPVLRHRHRATAVVDGRGGFGQLAARLAVDEARRLSGEYGVGVVTIGNCNHIGRLGEYVQLLAETETVGLAFCNINSTVAPYGGRERRLGTNPLAWAAPRATDNPPVVLDFATSAIAEGKLALSMARRERVGTGLLVDVDGHDSTDPGDFYHGGALLPFGQHKGYGLSVLIEIVGGLLSGAGVSSLPGYDNTNGTVLIAIDIGTFLPVSEFRARSEEFCRLLADTAPAVDNDPGPDGVLVPGEKEARTRAARIRDGITLAPTTWRELTALPGGPAPAGPTGTPEPPPSVETPLSPPPRSRADDAAPSSEENPDDTAGGPPAPA</sequence>
<evidence type="ECO:0000256" key="1">
    <source>
        <dbReference type="ARBA" id="ARBA00006056"/>
    </source>
</evidence>
<keyword evidence="5" id="KW-1185">Reference proteome</keyword>
<keyword evidence="2 4" id="KW-0560">Oxidoreductase</keyword>
<comment type="caution">
    <text evidence="4">The sequence shown here is derived from an EMBL/GenBank/DDBJ whole genome shotgun (WGS) entry which is preliminary data.</text>
</comment>
<feature type="compositionally biased region" description="Pro residues" evidence="3">
    <location>
        <begin position="392"/>
        <end position="417"/>
    </location>
</feature>
<name>A0A927M325_9ACTN</name>
<protein>
    <submittedName>
        <fullName evidence="4">Oxidoreductase</fullName>
        <ecNumber evidence="4">1.1.1.-</ecNumber>
    </submittedName>
</protein>
<dbReference type="EMBL" id="JADBEB010000001">
    <property type="protein sequence ID" value="MBE1485766.1"/>
    <property type="molecule type" value="Genomic_DNA"/>
</dbReference>
<organism evidence="4 5">
    <name type="scientific">Plantactinospora soyae</name>
    <dbReference type="NCBI Taxonomy" id="1544732"/>
    <lineage>
        <taxon>Bacteria</taxon>
        <taxon>Bacillati</taxon>
        <taxon>Actinomycetota</taxon>
        <taxon>Actinomycetes</taxon>
        <taxon>Micromonosporales</taxon>
        <taxon>Micromonosporaceae</taxon>
        <taxon>Plantactinospora</taxon>
    </lineage>
</organism>
<proteinExistence type="inferred from homology"/>
<comment type="similarity">
    <text evidence="1">Belongs to the LDH2/MDH2 oxidoreductase family.</text>
</comment>
<feature type="region of interest" description="Disordered" evidence="3">
    <location>
        <begin position="382"/>
        <end position="442"/>
    </location>
</feature>
<feature type="compositionally biased region" description="Basic and acidic residues" evidence="3">
    <location>
        <begin position="1"/>
        <end position="12"/>
    </location>
</feature>
<dbReference type="GO" id="GO:0016491">
    <property type="term" value="F:oxidoreductase activity"/>
    <property type="evidence" value="ECO:0007669"/>
    <property type="project" value="UniProtKB-KW"/>
</dbReference>
<dbReference type="InterPro" id="IPR003767">
    <property type="entry name" value="Malate/L-lactate_DH-like"/>
</dbReference>
<dbReference type="EC" id="1.1.1.-" evidence="4"/>
<evidence type="ECO:0000313" key="4">
    <source>
        <dbReference type="EMBL" id="MBE1485766.1"/>
    </source>
</evidence>
<feature type="region of interest" description="Disordered" evidence="3">
    <location>
        <begin position="1"/>
        <end position="54"/>
    </location>
</feature>
<dbReference type="Gene3D" id="3.30.1370.60">
    <property type="entry name" value="Hypothetical oxidoreductase yiak, domain 2"/>
    <property type="match status" value="1"/>
</dbReference>
<dbReference type="Gene3D" id="1.10.1530.10">
    <property type="match status" value="1"/>
</dbReference>
<dbReference type="PANTHER" id="PTHR11091">
    <property type="entry name" value="OXIDOREDUCTASE-RELATED"/>
    <property type="match status" value="1"/>
</dbReference>
<accession>A0A927M325</accession>
<dbReference type="Proteomes" id="UP000649753">
    <property type="component" value="Unassembled WGS sequence"/>
</dbReference>
<dbReference type="InterPro" id="IPR043144">
    <property type="entry name" value="Mal/L-sulf/L-lact_DH-like_ah"/>
</dbReference>
<dbReference type="AlphaFoldDB" id="A0A927M325"/>
<dbReference type="Pfam" id="PF02615">
    <property type="entry name" value="Ldh_2"/>
    <property type="match status" value="1"/>
</dbReference>
<gene>
    <name evidence="4" type="ORF">H4W31_001404</name>
</gene>
<dbReference type="SUPFAM" id="SSF89733">
    <property type="entry name" value="L-sulfolactate dehydrogenase-like"/>
    <property type="match status" value="1"/>
</dbReference>
<dbReference type="InterPro" id="IPR043143">
    <property type="entry name" value="Mal/L-sulf/L-lact_DH-like_NADP"/>
</dbReference>
<dbReference type="PANTHER" id="PTHR11091:SF0">
    <property type="entry name" value="MALATE DEHYDROGENASE"/>
    <property type="match status" value="1"/>
</dbReference>
<evidence type="ECO:0000256" key="2">
    <source>
        <dbReference type="ARBA" id="ARBA00023002"/>
    </source>
</evidence>
<evidence type="ECO:0000313" key="5">
    <source>
        <dbReference type="Proteomes" id="UP000649753"/>
    </source>
</evidence>
<dbReference type="InterPro" id="IPR036111">
    <property type="entry name" value="Mal/L-sulfo/L-lacto_DH-like_sf"/>
</dbReference>
<dbReference type="RefSeq" id="WP_192765901.1">
    <property type="nucleotide sequence ID" value="NZ_JADBEB010000001.1"/>
</dbReference>